<dbReference type="PROSITE" id="PS01295">
    <property type="entry name" value="ISPD"/>
    <property type="match status" value="1"/>
</dbReference>
<dbReference type="GO" id="GO:0008299">
    <property type="term" value="P:isoprenoid biosynthetic process"/>
    <property type="evidence" value="ECO:0007669"/>
    <property type="project" value="InterPro"/>
</dbReference>
<accession>A0A6J5LRM2</accession>
<protein>
    <recommendedName>
        <fullName evidence="2">Phage protein Gp138 N-terminal domain-containing protein</fullName>
    </recommendedName>
</protein>
<evidence type="ECO:0000313" key="1">
    <source>
        <dbReference type="EMBL" id="CAB4137145.1"/>
    </source>
</evidence>
<gene>
    <name evidence="1" type="ORF">UFOVP326_7</name>
</gene>
<sequence length="232" mass="23576">MTLHLARVAAVHPEDHSVDVVLVHDGARLAGVQVLAYGASSDTGLLGLPAPATPASGDKWDLRDRTSRDALAVLGYIGRMPVVLGFLTPQINGVTFADGRLVLRHQSGAYLTMSKAGAVELVYPGGGTYLRLGPGGHEDLAGKDFDGRWREVAGAPAASITLSTGLATVTLTSGGGATITCKQDINVTTPNLRVAGNVVVTGGDVTADGISLKTHVHTGVQVGGGNTGPPAS</sequence>
<dbReference type="Pfam" id="PF18946">
    <property type="entry name" value="Apex"/>
    <property type="match status" value="1"/>
</dbReference>
<dbReference type="GO" id="GO:0003824">
    <property type="term" value="F:catalytic activity"/>
    <property type="evidence" value="ECO:0007669"/>
    <property type="project" value="InterPro"/>
</dbReference>
<reference evidence="1" key="1">
    <citation type="submission" date="2020-04" db="EMBL/GenBank/DDBJ databases">
        <authorList>
            <person name="Chiriac C."/>
            <person name="Salcher M."/>
            <person name="Ghai R."/>
            <person name="Kavagutti S V."/>
        </authorList>
    </citation>
    <scope>NUCLEOTIDE SEQUENCE</scope>
</reference>
<proteinExistence type="predicted"/>
<name>A0A6J5LRM2_9CAUD</name>
<organism evidence="1">
    <name type="scientific">uncultured Caudovirales phage</name>
    <dbReference type="NCBI Taxonomy" id="2100421"/>
    <lineage>
        <taxon>Viruses</taxon>
        <taxon>Duplodnaviria</taxon>
        <taxon>Heunggongvirae</taxon>
        <taxon>Uroviricota</taxon>
        <taxon>Caudoviricetes</taxon>
        <taxon>Peduoviridae</taxon>
        <taxon>Maltschvirus</taxon>
        <taxon>Maltschvirus maltsch</taxon>
    </lineage>
</organism>
<dbReference type="EMBL" id="LR796340">
    <property type="protein sequence ID" value="CAB4137145.1"/>
    <property type="molecule type" value="Genomic_DNA"/>
</dbReference>
<dbReference type="InterPro" id="IPR044033">
    <property type="entry name" value="GpV-like_apex"/>
</dbReference>
<evidence type="ECO:0008006" key="2">
    <source>
        <dbReference type="Google" id="ProtNLM"/>
    </source>
</evidence>
<dbReference type="InterPro" id="IPR018294">
    <property type="entry name" value="ISPD_synthase_CS"/>
</dbReference>